<evidence type="ECO:0000256" key="3">
    <source>
        <dbReference type="ARBA" id="ARBA00023125"/>
    </source>
</evidence>
<dbReference type="GO" id="GO:0003700">
    <property type="term" value="F:DNA-binding transcription factor activity"/>
    <property type="evidence" value="ECO:0007669"/>
    <property type="project" value="InterPro"/>
</dbReference>
<evidence type="ECO:0000259" key="5">
    <source>
        <dbReference type="PROSITE" id="PS50931"/>
    </source>
</evidence>
<dbReference type="STRING" id="762376.AXYL_04113"/>
<dbReference type="PROSITE" id="PS50931">
    <property type="entry name" value="HTH_LYSR"/>
    <property type="match status" value="1"/>
</dbReference>
<evidence type="ECO:0000256" key="2">
    <source>
        <dbReference type="ARBA" id="ARBA00023015"/>
    </source>
</evidence>
<dbReference type="PANTHER" id="PTHR30419:SF30">
    <property type="entry name" value="LYSR FAMILY TRANSCRIPTIONAL REGULATOR"/>
    <property type="match status" value="1"/>
</dbReference>
<organism evidence="6 7">
    <name type="scientific">Achromobacter xylosoxidans (strain A8)</name>
    <dbReference type="NCBI Taxonomy" id="762376"/>
    <lineage>
        <taxon>Bacteria</taxon>
        <taxon>Pseudomonadati</taxon>
        <taxon>Pseudomonadota</taxon>
        <taxon>Betaproteobacteria</taxon>
        <taxon>Burkholderiales</taxon>
        <taxon>Alcaligenaceae</taxon>
        <taxon>Achromobacter</taxon>
    </lineage>
</organism>
<dbReference type="Pfam" id="PF00126">
    <property type="entry name" value="HTH_1"/>
    <property type="match status" value="1"/>
</dbReference>
<dbReference type="HOGENOM" id="CLU_039613_6_0_4"/>
<sequence>MKPNQLQAFVAVATQHSIRAAARSLDVSAPAVTKIVRELERELGAALVERSVKGITLTECGAALLPRAQLLLDDMRRARDEVAQLRDGNAGQVRVAVSAAFAQTLFIPTFRRLRQRRPGVSLHVSEAGLAGILTRLREPQVDFAVMHADPELLQDEFECQPLFPVRLVVGMRRQHPLRNRRSMHELLNAEWALPGDGGDPLSATTRLFASLGMPVPPRVVQGDSLTAALALVSQTDHLGLFVEPLADAVFKNLGIRRLELDDALPVLQVCVIQRKGSDLTPAARQFIACLREVLDETQLAP</sequence>
<comment type="similarity">
    <text evidence="1">Belongs to the LysR transcriptional regulatory family.</text>
</comment>
<dbReference type="Pfam" id="PF03466">
    <property type="entry name" value="LysR_substrate"/>
    <property type="match status" value="1"/>
</dbReference>
<evidence type="ECO:0000256" key="4">
    <source>
        <dbReference type="ARBA" id="ARBA00023163"/>
    </source>
</evidence>
<reference evidence="6 7" key="1">
    <citation type="journal article" date="2011" name="J. Bacteriol.">
        <title>Complete genome sequence of the haloaromatic acid-degrading bacterium Achromobacter xylosoxidans A8.</title>
        <authorList>
            <person name="Strnad H."/>
            <person name="Ridl J."/>
            <person name="Paces J."/>
            <person name="Kolar M."/>
            <person name="Vlcek C."/>
            <person name="Paces V."/>
        </authorList>
    </citation>
    <scope>NUCLEOTIDE SEQUENCE [LARGE SCALE GENOMIC DNA]</scope>
    <source>
        <strain evidence="6 7">A8</strain>
    </source>
</reference>
<dbReference type="OrthoDB" id="8524600at2"/>
<evidence type="ECO:0000313" key="7">
    <source>
        <dbReference type="Proteomes" id="UP000006876"/>
    </source>
</evidence>
<proteinExistence type="inferred from homology"/>
<dbReference type="FunFam" id="1.10.10.10:FF:000001">
    <property type="entry name" value="LysR family transcriptional regulator"/>
    <property type="match status" value="1"/>
</dbReference>
<dbReference type="AlphaFoldDB" id="E3HTZ2"/>
<dbReference type="InterPro" id="IPR036388">
    <property type="entry name" value="WH-like_DNA-bd_sf"/>
</dbReference>
<name>E3HTZ2_ACHXA</name>
<dbReference type="PANTHER" id="PTHR30419">
    <property type="entry name" value="HTH-TYPE TRANSCRIPTIONAL REGULATOR YBHD"/>
    <property type="match status" value="1"/>
</dbReference>
<dbReference type="InterPro" id="IPR000847">
    <property type="entry name" value="LysR_HTH_N"/>
</dbReference>
<keyword evidence="4" id="KW-0804">Transcription</keyword>
<dbReference type="Proteomes" id="UP000006876">
    <property type="component" value="Chromosome"/>
</dbReference>
<dbReference type="KEGG" id="axy:AXYL_04113"/>
<dbReference type="InterPro" id="IPR050950">
    <property type="entry name" value="HTH-type_LysR_regulators"/>
</dbReference>
<dbReference type="EMBL" id="CP002287">
    <property type="protein sequence ID" value="ADP17432.1"/>
    <property type="molecule type" value="Genomic_DNA"/>
</dbReference>
<dbReference type="InterPro" id="IPR036390">
    <property type="entry name" value="WH_DNA-bd_sf"/>
</dbReference>
<dbReference type="GO" id="GO:0005829">
    <property type="term" value="C:cytosol"/>
    <property type="evidence" value="ECO:0007669"/>
    <property type="project" value="TreeGrafter"/>
</dbReference>
<dbReference type="eggNOG" id="COG0583">
    <property type="taxonomic scope" value="Bacteria"/>
</dbReference>
<keyword evidence="2" id="KW-0805">Transcription regulation</keyword>
<feature type="domain" description="HTH lysR-type" evidence="5">
    <location>
        <begin position="1"/>
        <end position="58"/>
    </location>
</feature>
<keyword evidence="3" id="KW-0238">DNA-binding</keyword>
<dbReference type="InterPro" id="IPR005119">
    <property type="entry name" value="LysR_subst-bd"/>
</dbReference>
<dbReference type="Gene3D" id="3.40.190.290">
    <property type="match status" value="1"/>
</dbReference>
<evidence type="ECO:0000256" key="1">
    <source>
        <dbReference type="ARBA" id="ARBA00009437"/>
    </source>
</evidence>
<dbReference type="GO" id="GO:0003677">
    <property type="term" value="F:DNA binding"/>
    <property type="evidence" value="ECO:0007669"/>
    <property type="project" value="UniProtKB-KW"/>
</dbReference>
<dbReference type="SUPFAM" id="SSF46785">
    <property type="entry name" value="Winged helix' DNA-binding domain"/>
    <property type="match status" value="1"/>
</dbReference>
<evidence type="ECO:0000313" key="6">
    <source>
        <dbReference type="EMBL" id="ADP17432.1"/>
    </source>
</evidence>
<dbReference type="SUPFAM" id="SSF53850">
    <property type="entry name" value="Periplasmic binding protein-like II"/>
    <property type="match status" value="1"/>
</dbReference>
<gene>
    <name evidence="6" type="ordered locus">AXYL_04113</name>
</gene>
<dbReference type="PATRIC" id="fig|762376.5.peg.4118"/>
<dbReference type="Gene3D" id="1.10.10.10">
    <property type="entry name" value="Winged helix-like DNA-binding domain superfamily/Winged helix DNA-binding domain"/>
    <property type="match status" value="1"/>
</dbReference>
<protein>
    <submittedName>
        <fullName evidence="6">Bacterial regulatory helix-turn-helix protein, LysR family protein 136</fullName>
    </submittedName>
</protein>
<accession>E3HTZ2</accession>
<dbReference type="RefSeq" id="WP_013394743.1">
    <property type="nucleotide sequence ID" value="NC_014640.1"/>
</dbReference>